<dbReference type="InterPro" id="IPR018711">
    <property type="entry name" value="NAGPA"/>
</dbReference>
<dbReference type="InParanoid" id="A0A0D2K0C5"/>
<sequence>MGSKLKKNFLILPIAAWLAFSPGSALAKPDLSWQILRPGLSLSVIQASDTARTGSEDVILLKINPQVLGFRVLAAPNGERGYDAGDWRKKTGALAVVNAGLFTPEKNYLGLLIKDGRRLSRLASRPAGLFVAEPDDPSLPKARVLDMQYTALDIEHLPYRQAAQSIMLLDRFGNIRVRRTAHVANRTALAEDSSGNILVIITKGEHTLWEFADYLAKSGLDIREVMCMDGGPEAQLDLKVGDYTLTQYGSPSGSMGLPWPSAALPVALGIFAPPPKKPVQSFRGR</sequence>
<name>A0A0D2K0C5_9BACT</name>
<evidence type="ECO:0000313" key="3">
    <source>
        <dbReference type="EMBL" id="KIX15195.1"/>
    </source>
</evidence>
<keyword evidence="1" id="KW-0732">Signal</keyword>
<keyword evidence="4" id="KW-1185">Reference proteome</keyword>
<organism evidence="3 4">
    <name type="scientific">Dethiosulfatarculus sandiegensis</name>
    <dbReference type="NCBI Taxonomy" id="1429043"/>
    <lineage>
        <taxon>Bacteria</taxon>
        <taxon>Pseudomonadati</taxon>
        <taxon>Thermodesulfobacteriota</taxon>
        <taxon>Desulfarculia</taxon>
        <taxon>Desulfarculales</taxon>
        <taxon>Desulfarculaceae</taxon>
        <taxon>Dethiosulfatarculus</taxon>
    </lineage>
</organism>
<proteinExistence type="predicted"/>
<evidence type="ECO:0000313" key="4">
    <source>
        <dbReference type="Proteomes" id="UP000032233"/>
    </source>
</evidence>
<dbReference type="RefSeq" id="WP_044346997.1">
    <property type="nucleotide sequence ID" value="NZ_AZAC01000004.1"/>
</dbReference>
<reference evidence="3 4" key="1">
    <citation type="submission" date="2013-11" db="EMBL/GenBank/DDBJ databases">
        <title>Metagenomic analysis of a methanogenic consortium involved in long chain n-alkane degradation.</title>
        <authorList>
            <person name="Davidova I.A."/>
            <person name="Callaghan A.V."/>
            <person name="Wawrik B."/>
            <person name="Pruitt S."/>
            <person name="Marks C."/>
            <person name="Duncan K.E."/>
            <person name="Suflita J.M."/>
        </authorList>
    </citation>
    <scope>NUCLEOTIDE SEQUENCE [LARGE SCALE GENOMIC DNA]</scope>
    <source>
        <strain evidence="3 4">SPR</strain>
    </source>
</reference>
<accession>A0A0D2K0C5</accession>
<feature type="domain" description="Phosphodiester glycosidase" evidence="2">
    <location>
        <begin position="92"/>
        <end position="253"/>
    </location>
</feature>
<dbReference type="STRING" id="1429043.X474_04750"/>
<feature type="chain" id="PRO_5002256468" description="Phosphodiester glycosidase domain-containing protein" evidence="1">
    <location>
        <begin position="28"/>
        <end position="285"/>
    </location>
</feature>
<dbReference type="Proteomes" id="UP000032233">
    <property type="component" value="Unassembled WGS sequence"/>
</dbReference>
<dbReference type="Pfam" id="PF09992">
    <property type="entry name" value="NAGPA"/>
    <property type="match status" value="1"/>
</dbReference>
<evidence type="ECO:0000256" key="1">
    <source>
        <dbReference type="SAM" id="SignalP"/>
    </source>
</evidence>
<evidence type="ECO:0000259" key="2">
    <source>
        <dbReference type="Pfam" id="PF09992"/>
    </source>
</evidence>
<dbReference type="AlphaFoldDB" id="A0A0D2K0C5"/>
<dbReference type="OrthoDB" id="9785269at2"/>
<comment type="caution">
    <text evidence="3">The sequence shown here is derived from an EMBL/GenBank/DDBJ whole genome shotgun (WGS) entry which is preliminary data.</text>
</comment>
<protein>
    <recommendedName>
        <fullName evidence="2">Phosphodiester glycosidase domain-containing protein</fullName>
    </recommendedName>
</protein>
<dbReference type="EMBL" id="AZAC01000004">
    <property type="protein sequence ID" value="KIX15195.1"/>
    <property type="molecule type" value="Genomic_DNA"/>
</dbReference>
<gene>
    <name evidence="3" type="ORF">X474_04750</name>
</gene>
<feature type="signal peptide" evidence="1">
    <location>
        <begin position="1"/>
        <end position="27"/>
    </location>
</feature>